<dbReference type="InterPro" id="IPR018950">
    <property type="entry name" value="DiS-bond_isomerase_DsbC/G_N"/>
</dbReference>
<reference evidence="10 11" key="1">
    <citation type="submission" date="2019-03" db="EMBL/GenBank/DDBJ databases">
        <title>Genomic analyses of the natural microbiome of Caenorhabditis elegans.</title>
        <authorList>
            <person name="Samuel B."/>
        </authorList>
    </citation>
    <scope>NUCLEOTIDE SEQUENCE [LARGE SCALE GENOMIC DNA]</scope>
    <source>
        <strain evidence="10 11">JUb89</strain>
    </source>
</reference>
<keyword evidence="11" id="KW-1185">Reference proteome</keyword>
<sequence length="236" mass="25989">MFKPFCLALSLGLSSCFMATSFASVDTVKAKLAQQYPNVKIEDLKATEMQGLYSASLDNQIVYVNEQAQHLFVGSMIRIKDQHNLTKDLALAQPSIDVKKLPLQDAIKTVIGNGQRQLIVFSDPNCPYCKTLEANLAQLNNVTIYTFLYPLKAQSIIPSKQVWCSPNKAYAWQSLIRSGVKPTAAANCETPIERNLALGKALKLQGTPAVIFSNGHLVLGAYPADEINKLWQKMGL</sequence>
<protein>
    <recommendedName>
        <fullName evidence="7">Thiol:disulfide interchange protein</fullName>
    </recommendedName>
</protein>
<keyword evidence="4 7" id="KW-0574">Periplasm</keyword>
<comment type="subcellular location">
    <subcellularLocation>
        <location evidence="1 7">Periplasm</location>
    </subcellularLocation>
</comment>
<dbReference type="PANTHER" id="PTHR35272:SF3">
    <property type="entry name" value="THIOL:DISULFIDE INTERCHANGE PROTEIN DSBC"/>
    <property type="match status" value="1"/>
</dbReference>
<dbReference type="Pfam" id="PF13098">
    <property type="entry name" value="Thioredoxin_2"/>
    <property type="match status" value="1"/>
</dbReference>
<evidence type="ECO:0000256" key="1">
    <source>
        <dbReference type="ARBA" id="ARBA00004418"/>
    </source>
</evidence>
<dbReference type="InterPro" id="IPR012336">
    <property type="entry name" value="Thioredoxin-like_fold"/>
</dbReference>
<proteinExistence type="inferred from homology"/>
<dbReference type="PROSITE" id="PS00194">
    <property type="entry name" value="THIOREDOXIN_1"/>
    <property type="match status" value="1"/>
</dbReference>
<dbReference type="EMBL" id="SLVJ01000004">
    <property type="protein sequence ID" value="TCM68656.1"/>
    <property type="molecule type" value="Genomic_DNA"/>
</dbReference>
<dbReference type="GO" id="GO:0042597">
    <property type="term" value="C:periplasmic space"/>
    <property type="evidence" value="ECO:0007669"/>
    <property type="project" value="UniProtKB-SubCell"/>
</dbReference>
<evidence type="ECO:0000256" key="4">
    <source>
        <dbReference type="ARBA" id="ARBA00022764"/>
    </source>
</evidence>
<dbReference type="InterPro" id="IPR033954">
    <property type="entry name" value="DiS-bond_Isoase_DsbC/G"/>
</dbReference>
<evidence type="ECO:0000259" key="9">
    <source>
        <dbReference type="Pfam" id="PF13098"/>
    </source>
</evidence>
<dbReference type="Pfam" id="PF10411">
    <property type="entry name" value="DsbC_N"/>
    <property type="match status" value="1"/>
</dbReference>
<keyword evidence="6 7" id="KW-0676">Redox-active center</keyword>
<dbReference type="OrthoDB" id="5298214at2"/>
<evidence type="ECO:0000256" key="5">
    <source>
        <dbReference type="ARBA" id="ARBA00023157"/>
    </source>
</evidence>
<feature type="chain" id="PRO_5021044248" description="Thiol:disulfide interchange protein" evidence="7">
    <location>
        <begin position="20"/>
        <end position="236"/>
    </location>
</feature>
<evidence type="ECO:0000259" key="8">
    <source>
        <dbReference type="Pfam" id="PF10411"/>
    </source>
</evidence>
<name>A0A4R1XX57_ACICA</name>
<dbReference type="Gene3D" id="3.10.450.70">
    <property type="entry name" value="Disulphide bond isomerase, DsbC/G, N-terminal"/>
    <property type="match status" value="1"/>
</dbReference>
<dbReference type="Proteomes" id="UP000294963">
    <property type="component" value="Unassembled WGS sequence"/>
</dbReference>
<dbReference type="InterPro" id="IPR017937">
    <property type="entry name" value="Thioredoxin_CS"/>
</dbReference>
<comment type="caution">
    <text evidence="10">The sequence shown here is derived from an EMBL/GenBank/DDBJ whole genome shotgun (WGS) entry which is preliminary data.</text>
</comment>
<evidence type="ECO:0000256" key="3">
    <source>
        <dbReference type="ARBA" id="ARBA00022729"/>
    </source>
</evidence>
<feature type="domain" description="Disulphide bond isomerase DsbC/G N-terminal" evidence="8">
    <location>
        <begin position="21"/>
        <end position="86"/>
    </location>
</feature>
<evidence type="ECO:0000256" key="2">
    <source>
        <dbReference type="ARBA" id="ARBA00009813"/>
    </source>
</evidence>
<feature type="signal peptide" evidence="7">
    <location>
        <begin position="1"/>
        <end position="19"/>
    </location>
</feature>
<comment type="similarity">
    <text evidence="2 7">Belongs to the thioredoxin family. DsbC subfamily.</text>
</comment>
<dbReference type="AlphaFoldDB" id="A0A4R1XX57"/>
<dbReference type="CDD" id="cd03020">
    <property type="entry name" value="DsbA_DsbC_DsbG"/>
    <property type="match status" value="1"/>
</dbReference>
<evidence type="ECO:0000256" key="6">
    <source>
        <dbReference type="ARBA" id="ARBA00023284"/>
    </source>
</evidence>
<evidence type="ECO:0000256" key="7">
    <source>
        <dbReference type="RuleBase" id="RU364038"/>
    </source>
</evidence>
<gene>
    <name evidence="10" type="ORF">EC844_10432</name>
</gene>
<keyword evidence="5" id="KW-1015">Disulfide bond</keyword>
<evidence type="ECO:0000313" key="11">
    <source>
        <dbReference type="Proteomes" id="UP000294963"/>
    </source>
</evidence>
<dbReference type="PANTHER" id="PTHR35272">
    <property type="entry name" value="THIOL:DISULFIDE INTERCHANGE PROTEIN DSBC-RELATED"/>
    <property type="match status" value="1"/>
</dbReference>
<dbReference type="SUPFAM" id="SSF52833">
    <property type="entry name" value="Thioredoxin-like"/>
    <property type="match status" value="1"/>
</dbReference>
<dbReference type="SUPFAM" id="SSF54423">
    <property type="entry name" value="DsbC/DsbG N-terminal domain-like"/>
    <property type="match status" value="1"/>
</dbReference>
<evidence type="ECO:0000313" key="10">
    <source>
        <dbReference type="EMBL" id="TCM68656.1"/>
    </source>
</evidence>
<dbReference type="InterPro" id="IPR036249">
    <property type="entry name" value="Thioredoxin-like_sf"/>
</dbReference>
<organism evidence="10 11">
    <name type="scientific">Acinetobacter calcoaceticus</name>
    <dbReference type="NCBI Taxonomy" id="471"/>
    <lineage>
        <taxon>Bacteria</taxon>
        <taxon>Pseudomonadati</taxon>
        <taxon>Pseudomonadota</taxon>
        <taxon>Gammaproteobacteria</taxon>
        <taxon>Moraxellales</taxon>
        <taxon>Moraxellaceae</taxon>
        <taxon>Acinetobacter</taxon>
        <taxon>Acinetobacter calcoaceticus/baumannii complex</taxon>
    </lineage>
</organism>
<dbReference type="InterPro" id="IPR009094">
    <property type="entry name" value="DiS-bond_isomerase_DsbC/G_N_sf"/>
</dbReference>
<keyword evidence="3 7" id="KW-0732">Signal</keyword>
<dbReference type="InterPro" id="IPR051470">
    <property type="entry name" value="Thiol:disulfide_interchange"/>
</dbReference>
<dbReference type="PROSITE" id="PS51257">
    <property type="entry name" value="PROKAR_LIPOPROTEIN"/>
    <property type="match status" value="1"/>
</dbReference>
<accession>A0A4R1XX57</accession>
<dbReference type="Gene3D" id="3.40.30.10">
    <property type="entry name" value="Glutaredoxin"/>
    <property type="match status" value="1"/>
</dbReference>
<comment type="function">
    <text evidence="7">Required for disulfide bond formation in some periplasmic proteins. Acts by transferring its disulfide bond to other proteins and is reduced in the process.</text>
</comment>
<feature type="domain" description="Thioredoxin-like fold" evidence="9">
    <location>
        <begin position="111"/>
        <end position="230"/>
    </location>
</feature>